<reference evidence="2" key="1">
    <citation type="journal article" date="2020" name="Stud. Mycol.">
        <title>101 Dothideomycetes genomes: a test case for predicting lifestyles and emergence of pathogens.</title>
        <authorList>
            <person name="Haridas S."/>
            <person name="Albert R."/>
            <person name="Binder M."/>
            <person name="Bloem J."/>
            <person name="Labutti K."/>
            <person name="Salamov A."/>
            <person name="Andreopoulos B."/>
            <person name="Baker S."/>
            <person name="Barry K."/>
            <person name="Bills G."/>
            <person name="Bluhm B."/>
            <person name="Cannon C."/>
            <person name="Castanera R."/>
            <person name="Culley D."/>
            <person name="Daum C."/>
            <person name="Ezra D."/>
            <person name="Gonzalez J."/>
            <person name="Henrissat B."/>
            <person name="Kuo A."/>
            <person name="Liang C."/>
            <person name="Lipzen A."/>
            <person name="Lutzoni F."/>
            <person name="Magnuson J."/>
            <person name="Mondo S."/>
            <person name="Nolan M."/>
            <person name="Ohm R."/>
            <person name="Pangilinan J."/>
            <person name="Park H.-J."/>
            <person name="Ramirez L."/>
            <person name="Alfaro M."/>
            <person name="Sun H."/>
            <person name="Tritt A."/>
            <person name="Yoshinaga Y."/>
            <person name="Zwiers L.-H."/>
            <person name="Turgeon B."/>
            <person name="Goodwin S."/>
            <person name="Spatafora J."/>
            <person name="Crous P."/>
            <person name="Grigoriev I."/>
        </authorList>
    </citation>
    <scope>NUCLEOTIDE SEQUENCE</scope>
    <source>
        <strain evidence="2">CBS 121739</strain>
    </source>
</reference>
<sequence>MAGGRLATVHHQVSSVLLRPHIQPSLSVPTPSPLRNTTTAIQSSRQTQSCFSTSAPRPARKGAVQQVDPRVTNIRYHLFHPRVPRPLRFSRLRALRHWTIHRAWQMFKAKTNTQREKELERQYQSMARACEELRLTDENGMRVSEADANGNKKVGRLFRIAMEKKRVWGPGKGFPIEYARAQTDYPPRNGWNHEWTR</sequence>
<dbReference type="GO" id="GO:0003735">
    <property type="term" value="F:structural constituent of ribosome"/>
    <property type="evidence" value="ECO:0007669"/>
    <property type="project" value="InterPro"/>
</dbReference>
<dbReference type="EMBL" id="ML996567">
    <property type="protein sequence ID" value="KAF2760950.1"/>
    <property type="molecule type" value="Genomic_DNA"/>
</dbReference>
<evidence type="ECO:0000256" key="1">
    <source>
        <dbReference type="SAM" id="MobiDB-lite"/>
    </source>
</evidence>
<name>A0A6A6WFY8_9PEZI</name>
<feature type="region of interest" description="Disordered" evidence="1">
    <location>
        <begin position="24"/>
        <end position="63"/>
    </location>
</feature>
<dbReference type="Gene3D" id="6.10.250.3440">
    <property type="match status" value="1"/>
</dbReference>
<dbReference type="OrthoDB" id="2098203at2759"/>
<gene>
    <name evidence="2" type="ORF">EJ05DRAFT_508180</name>
</gene>
<dbReference type="PANTHER" id="PTHR39150">
    <property type="entry name" value="54S RIBOSOMAL PROTEIN L28, MITOCHONDRIAL"/>
    <property type="match status" value="1"/>
</dbReference>
<dbReference type="RefSeq" id="XP_033603401.1">
    <property type="nucleotide sequence ID" value="XM_033747989.1"/>
</dbReference>
<organism evidence="2 3">
    <name type="scientific">Pseudovirgaria hyperparasitica</name>
    <dbReference type="NCBI Taxonomy" id="470096"/>
    <lineage>
        <taxon>Eukaryota</taxon>
        <taxon>Fungi</taxon>
        <taxon>Dikarya</taxon>
        <taxon>Ascomycota</taxon>
        <taxon>Pezizomycotina</taxon>
        <taxon>Dothideomycetes</taxon>
        <taxon>Dothideomycetes incertae sedis</taxon>
        <taxon>Acrospermales</taxon>
        <taxon>Acrospermaceae</taxon>
        <taxon>Pseudovirgaria</taxon>
    </lineage>
</organism>
<proteinExistence type="predicted"/>
<evidence type="ECO:0000313" key="3">
    <source>
        <dbReference type="Proteomes" id="UP000799437"/>
    </source>
</evidence>
<dbReference type="Proteomes" id="UP000799437">
    <property type="component" value="Unassembled WGS sequence"/>
</dbReference>
<dbReference type="GeneID" id="54489043"/>
<protein>
    <submittedName>
        <fullName evidence="2">Uncharacterized protein</fullName>
    </submittedName>
</protein>
<dbReference type="GO" id="GO:0005739">
    <property type="term" value="C:mitochondrion"/>
    <property type="evidence" value="ECO:0007669"/>
    <property type="project" value="GOC"/>
</dbReference>
<accession>A0A6A6WFY8</accession>
<dbReference type="InterPro" id="IPR042831">
    <property type="entry name" value="Ribosomal_mL40_fung"/>
</dbReference>
<evidence type="ECO:0000313" key="2">
    <source>
        <dbReference type="EMBL" id="KAF2760950.1"/>
    </source>
</evidence>
<dbReference type="GO" id="GO:0032543">
    <property type="term" value="P:mitochondrial translation"/>
    <property type="evidence" value="ECO:0007669"/>
    <property type="project" value="InterPro"/>
</dbReference>
<feature type="compositionally biased region" description="Polar residues" evidence="1">
    <location>
        <begin position="24"/>
        <end position="55"/>
    </location>
</feature>
<dbReference type="AlphaFoldDB" id="A0A6A6WFY8"/>
<dbReference type="PANTHER" id="PTHR39150:SF1">
    <property type="entry name" value="LARGE RIBOSOMAL SUBUNIT PROTEIN ML40"/>
    <property type="match status" value="1"/>
</dbReference>
<keyword evidence="3" id="KW-1185">Reference proteome</keyword>